<dbReference type="SUPFAM" id="SSF81383">
    <property type="entry name" value="F-box domain"/>
    <property type="match status" value="1"/>
</dbReference>
<name>A0AAV6L831_9ERIC</name>
<dbReference type="PANTHER" id="PTHR32278">
    <property type="entry name" value="F-BOX DOMAIN-CONTAINING PROTEIN"/>
    <property type="match status" value="1"/>
</dbReference>
<comment type="caution">
    <text evidence="2">The sequence shown here is derived from an EMBL/GenBank/DDBJ whole genome shotgun (WGS) entry which is preliminary data.</text>
</comment>
<dbReference type="Proteomes" id="UP000823749">
    <property type="component" value="Chromosome 2"/>
</dbReference>
<dbReference type="InterPro" id="IPR001810">
    <property type="entry name" value="F-box_dom"/>
</dbReference>
<accession>A0AAV6L831</accession>
<dbReference type="EMBL" id="JACTNZ010000002">
    <property type="protein sequence ID" value="KAG5560579.1"/>
    <property type="molecule type" value="Genomic_DNA"/>
</dbReference>
<evidence type="ECO:0000313" key="3">
    <source>
        <dbReference type="Proteomes" id="UP000823749"/>
    </source>
</evidence>
<dbReference type="Gene3D" id="1.20.1280.50">
    <property type="match status" value="1"/>
</dbReference>
<reference evidence="2" key="1">
    <citation type="submission" date="2020-08" db="EMBL/GenBank/DDBJ databases">
        <title>Plant Genome Project.</title>
        <authorList>
            <person name="Zhang R.-G."/>
        </authorList>
    </citation>
    <scope>NUCLEOTIDE SEQUENCE</scope>
    <source>
        <strain evidence="2">WSP0</strain>
        <tissue evidence="2">Leaf</tissue>
    </source>
</reference>
<gene>
    <name evidence="2" type="ORF">RHGRI_003785</name>
</gene>
<evidence type="ECO:0000259" key="1">
    <source>
        <dbReference type="PROSITE" id="PS50181"/>
    </source>
</evidence>
<dbReference type="AlphaFoldDB" id="A0AAV6L831"/>
<evidence type="ECO:0000313" key="2">
    <source>
        <dbReference type="EMBL" id="KAG5560579.1"/>
    </source>
</evidence>
<organism evidence="2 3">
    <name type="scientific">Rhododendron griersonianum</name>
    <dbReference type="NCBI Taxonomy" id="479676"/>
    <lineage>
        <taxon>Eukaryota</taxon>
        <taxon>Viridiplantae</taxon>
        <taxon>Streptophyta</taxon>
        <taxon>Embryophyta</taxon>
        <taxon>Tracheophyta</taxon>
        <taxon>Spermatophyta</taxon>
        <taxon>Magnoliopsida</taxon>
        <taxon>eudicotyledons</taxon>
        <taxon>Gunneridae</taxon>
        <taxon>Pentapetalae</taxon>
        <taxon>asterids</taxon>
        <taxon>Ericales</taxon>
        <taxon>Ericaceae</taxon>
        <taxon>Ericoideae</taxon>
        <taxon>Rhodoreae</taxon>
        <taxon>Rhododendron</taxon>
    </lineage>
</organism>
<proteinExistence type="predicted"/>
<feature type="domain" description="F-box" evidence="1">
    <location>
        <begin position="1"/>
        <end position="47"/>
    </location>
</feature>
<dbReference type="PROSITE" id="PS50181">
    <property type="entry name" value="FBOX"/>
    <property type="match status" value="1"/>
</dbReference>
<dbReference type="InterPro" id="IPR036047">
    <property type="entry name" value="F-box-like_dom_sf"/>
</dbReference>
<dbReference type="CDD" id="cd22162">
    <property type="entry name" value="F-box_AtSKIP3-like"/>
    <property type="match status" value="1"/>
</dbReference>
<protein>
    <recommendedName>
        <fullName evidence="1">F-box domain-containing protein</fullName>
    </recommendedName>
</protein>
<keyword evidence="3" id="KW-1185">Reference proteome</keyword>
<sequence length="157" mass="17068">MDFSSALPEGIVSDILSLTSPRDASRSSAISKGFKSVADSDAVWDRFLPSDHAAILSRSVSPVPSSTKKQLYTRLADCPILLDGGKLQSKEELVRGGGFNVDHPSLMFEISLHVSNLSGKFVWYFTQNGWHVVWKFIRGIVIVNSSSLEKAAAAANE</sequence>
<dbReference type="PANTHER" id="PTHR32278:SF111">
    <property type="entry name" value="F-BOX PROTEIN PP2-B12-RELATED"/>
    <property type="match status" value="1"/>
</dbReference>